<evidence type="ECO:0000256" key="6">
    <source>
        <dbReference type="ARBA" id="ARBA00012487"/>
    </source>
</evidence>
<comment type="similarity">
    <text evidence="5">Belongs to the CDS family.</text>
</comment>
<dbReference type="RefSeq" id="WP_160629396.1">
    <property type="nucleotide sequence ID" value="NZ_CP047593.1"/>
</dbReference>
<dbReference type="EC" id="2.7.7.41" evidence="6"/>
<comment type="pathway">
    <text evidence="4">Lipid metabolism.</text>
</comment>
<keyword evidence="10" id="KW-0808">Transferase</keyword>
<evidence type="ECO:0000256" key="20">
    <source>
        <dbReference type="ARBA" id="ARBA00032253"/>
    </source>
</evidence>
<feature type="transmembrane region" description="Helical" evidence="24">
    <location>
        <begin position="115"/>
        <end position="135"/>
    </location>
</feature>
<evidence type="ECO:0000256" key="23">
    <source>
        <dbReference type="ARBA" id="ARBA00033406"/>
    </source>
</evidence>
<evidence type="ECO:0000256" key="21">
    <source>
        <dbReference type="ARBA" id="ARBA00032396"/>
    </source>
</evidence>
<evidence type="ECO:0000313" key="26">
    <source>
        <dbReference type="Proteomes" id="UP000464954"/>
    </source>
</evidence>
<keyword evidence="9" id="KW-0444">Lipid biosynthesis</keyword>
<feature type="transmembrane region" description="Helical" evidence="24">
    <location>
        <begin position="86"/>
        <end position="103"/>
    </location>
</feature>
<feature type="transmembrane region" description="Helical" evidence="24">
    <location>
        <begin position="56"/>
        <end position="74"/>
    </location>
</feature>
<evidence type="ECO:0000256" key="7">
    <source>
        <dbReference type="ARBA" id="ARBA00019373"/>
    </source>
</evidence>
<evidence type="ECO:0000256" key="1">
    <source>
        <dbReference type="ARBA" id="ARBA00001698"/>
    </source>
</evidence>
<reference evidence="25 26" key="1">
    <citation type="submission" date="2020-01" db="EMBL/GenBank/DDBJ databases">
        <title>Ponticoccus aerotolerans gen. nov., sp. nov., an anaerobic bacterium and proposal of Ponticoccusceae fam. nov., Ponticoccusles ord. nov. and Ponticoccuse classis nov. in the phylum Kiritimatiellaeota.</title>
        <authorList>
            <person name="Zhou L.Y."/>
            <person name="Du Z.J."/>
        </authorList>
    </citation>
    <scope>NUCLEOTIDE SEQUENCE [LARGE SCALE GENOMIC DNA]</scope>
    <source>
        <strain evidence="25 26">S-5007</strain>
    </source>
</reference>
<evidence type="ECO:0000256" key="9">
    <source>
        <dbReference type="ARBA" id="ARBA00022516"/>
    </source>
</evidence>
<evidence type="ECO:0000256" key="3">
    <source>
        <dbReference type="ARBA" id="ARBA00005119"/>
    </source>
</evidence>
<feature type="transmembrane region" description="Helical" evidence="24">
    <location>
        <begin position="257"/>
        <end position="277"/>
    </location>
</feature>
<keyword evidence="8" id="KW-1003">Cell membrane</keyword>
<feature type="transmembrane region" description="Helical" evidence="24">
    <location>
        <begin position="7"/>
        <end position="23"/>
    </location>
</feature>
<keyword evidence="16" id="KW-0594">Phospholipid biosynthesis</keyword>
<evidence type="ECO:0000256" key="11">
    <source>
        <dbReference type="ARBA" id="ARBA00022692"/>
    </source>
</evidence>
<evidence type="ECO:0000256" key="4">
    <source>
        <dbReference type="ARBA" id="ARBA00005189"/>
    </source>
</evidence>
<keyword evidence="12" id="KW-0548">Nucleotidyltransferase</keyword>
<dbReference type="GO" id="GO:0005886">
    <property type="term" value="C:plasma membrane"/>
    <property type="evidence" value="ECO:0007669"/>
    <property type="project" value="UniProtKB-SubCell"/>
</dbReference>
<comment type="catalytic activity">
    <reaction evidence="1">
        <text>a 1,2-diacyl-sn-glycero-3-phosphate + CTP + H(+) = a CDP-1,2-diacyl-sn-glycerol + diphosphate</text>
        <dbReference type="Rhea" id="RHEA:16229"/>
        <dbReference type="ChEBI" id="CHEBI:15378"/>
        <dbReference type="ChEBI" id="CHEBI:33019"/>
        <dbReference type="ChEBI" id="CHEBI:37563"/>
        <dbReference type="ChEBI" id="CHEBI:58332"/>
        <dbReference type="ChEBI" id="CHEBI:58608"/>
        <dbReference type="EC" id="2.7.7.41"/>
    </reaction>
</comment>
<keyword evidence="15 24" id="KW-0472">Membrane</keyword>
<keyword evidence="11 24" id="KW-0812">Transmembrane</keyword>
<evidence type="ECO:0000256" key="24">
    <source>
        <dbReference type="SAM" id="Phobius"/>
    </source>
</evidence>
<feature type="transmembrane region" description="Helical" evidence="24">
    <location>
        <begin position="186"/>
        <end position="204"/>
    </location>
</feature>
<evidence type="ECO:0000256" key="22">
    <source>
        <dbReference type="ARBA" id="ARBA00032743"/>
    </source>
</evidence>
<gene>
    <name evidence="25" type="ORF">GT409_12465</name>
</gene>
<keyword evidence="13 24" id="KW-1133">Transmembrane helix</keyword>
<dbReference type="AlphaFoldDB" id="A0A6P1MDR5"/>
<accession>A0A6P1MDR5</accession>
<protein>
    <recommendedName>
        <fullName evidence="7">Phosphatidate cytidylyltransferase</fullName>
        <ecNumber evidence="6">2.7.7.41</ecNumber>
    </recommendedName>
    <alternativeName>
        <fullName evidence="20">CDP-DAG synthase</fullName>
    </alternativeName>
    <alternativeName>
        <fullName evidence="22">CDP-DG synthase</fullName>
    </alternativeName>
    <alternativeName>
        <fullName evidence="18">CDP-diacylglycerol synthase</fullName>
    </alternativeName>
    <alternativeName>
        <fullName evidence="21">CDP-diglyceride pyrophosphorylase</fullName>
    </alternativeName>
    <alternativeName>
        <fullName evidence="23">CDP-diglyceride synthase</fullName>
    </alternativeName>
    <alternativeName>
        <fullName evidence="19">CTP:phosphatidate cytidylyltransferase</fullName>
    </alternativeName>
</protein>
<evidence type="ECO:0000256" key="2">
    <source>
        <dbReference type="ARBA" id="ARBA00004651"/>
    </source>
</evidence>
<evidence type="ECO:0000256" key="15">
    <source>
        <dbReference type="ARBA" id="ARBA00023136"/>
    </source>
</evidence>
<comment type="pathway">
    <text evidence="3">Phospholipid metabolism; CDP-diacylglycerol biosynthesis; CDP-diacylglycerol from sn-glycerol 3-phosphate: step 3/3.</text>
</comment>
<keyword evidence="17" id="KW-1208">Phospholipid metabolism</keyword>
<sequence length="282" mass="31029">MDKKRILLGLTIAAVLITLLLIVPAGNPAALVVFLAICALAMREIYALMAKGNMPASTGMGMTSGLVFVALTWWVSRSDQWTDNALWALLLAILIVNFFRLPLSQRDALRAIRNALGTLFGFIYVAFFWSFFVRLYMEGDISEPARVAFYLLLAVKWGDAGAYFIGSRFGRHRLAPSVSPKKSWEGLLGGILFSCVVGVIWWIATDGTLGPYSFPLYHVLILGVVLPIIGTMGDLVESLFKRAVDVKDSGAIAHGMGGMLDMIDSLLFTAPFMYIYIQIFLD</sequence>
<comment type="subcellular location">
    <subcellularLocation>
        <location evidence="2">Cell membrane</location>
        <topology evidence="2">Multi-pass membrane protein</topology>
    </subcellularLocation>
</comment>
<name>A0A6P1MDR5_9BACT</name>
<evidence type="ECO:0000256" key="16">
    <source>
        <dbReference type="ARBA" id="ARBA00023209"/>
    </source>
</evidence>
<dbReference type="KEGG" id="taer:GT409_12465"/>
<feature type="transmembrane region" description="Helical" evidence="24">
    <location>
        <begin position="29"/>
        <end position="49"/>
    </location>
</feature>
<evidence type="ECO:0000313" key="25">
    <source>
        <dbReference type="EMBL" id="QHI70218.1"/>
    </source>
</evidence>
<dbReference type="GO" id="GO:0004605">
    <property type="term" value="F:phosphatidate cytidylyltransferase activity"/>
    <property type="evidence" value="ECO:0007669"/>
    <property type="project" value="UniProtKB-EC"/>
</dbReference>
<keyword evidence="26" id="KW-1185">Reference proteome</keyword>
<proteinExistence type="inferred from homology"/>
<evidence type="ECO:0000256" key="12">
    <source>
        <dbReference type="ARBA" id="ARBA00022695"/>
    </source>
</evidence>
<dbReference type="PANTHER" id="PTHR46382">
    <property type="entry name" value="PHOSPHATIDATE CYTIDYLYLTRANSFERASE"/>
    <property type="match status" value="1"/>
</dbReference>
<evidence type="ECO:0000256" key="8">
    <source>
        <dbReference type="ARBA" id="ARBA00022475"/>
    </source>
</evidence>
<evidence type="ECO:0000256" key="5">
    <source>
        <dbReference type="ARBA" id="ARBA00010185"/>
    </source>
</evidence>
<dbReference type="PANTHER" id="PTHR46382:SF1">
    <property type="entry name" value="PHOSPHATIDATE CYTIDYLYLTRANSFERASE"/>
    <property type="match status" value="1"/>
</dbReference>
<dbReference type="GO" id="GO:0016024">
    <property type="term" value="P:CDP-diacylglycerol biosynthetic process"/>
    <property type="evidence" value="ECO:0007669"/>
    <property type="project" value="TreeGrafter"/>
</dbReference>
<evidence type="ECO:0000256" key="14">
    <source>
        <dbReference type="ARBA" id="ARBA00023098"/>
    </source>
</evidence>
<evidence type="ECO:0000256" key="19">
    <source>
        <dbReference type="ARBA" id="ARBA00031825"/>
    </source>
</evidence>
<feature type="transmembrane region" description="Helical" evidence="24">
    <location>
        <begin position="216"/>
        <end position="236"/>
    </location>
</feature>
<evidence type="ECO:0000256" key="18">
    <source>
        <dbReference type="ARBA" id="ARBA00029893"/>
    </source>
</evidence>
<keyword evidence="14" id="KW-0443">Lipid metabolism</keyword>
<dbReference type="EMBL" id="CP047593">
    <property type="protein sequence ID" value="QHI70218.1"/>
    <property type="molecule type" value="Genomic_DNA"/>
</dbReference>
<organism evidence="25 26">
    <name type="scientific">Tichowtungia aerotolerans</name>
    <dbReference type="NCBI Taxonomy" id="2697043"/>
    <lineage>
        <taxon>Bacteria</taxon>
        <taxon>Pseudomonadati</taxon>
        <taxon>Kiritimatiellota</taxon>
        <taxon>Tichowtungiia</taxon>
        <taxon>Tichowtungiales</taxon>
        <taxon>Tichowtungiaceae</taxon>
        <taxon>Tichowtungia</taxon>
    </lineage>
</organism>
<dbReference type="Proteomes" id="UP000464954">
    <property type="component" value="Chromosome"/>
</dbReference>
<evidence type="ECO:0000256" key="10">
    <source>
        <dbReference type="ARBA" id="ARBA00022679"/>
    </source>
</evidence>
<evidence type="ECO:0000256" key="17">
    <source>
        <dbReference type="ARBA" id="ARBA00023264"/>
    </source>
</evidence>
<feature type="transmembrane region" description="Helical" evidence="24">
    <location>
        <begin position="147"/>
        <end position="165"/>
    </location>
</feature>
<evidence type="ECO:0000256" key="13">
    <source>
        <dbReference type="ARBA" id="ARBA00022989"/>
    </source>
</evidence>
<dbReference type="Pfam" id="PF01148">
    <property type="entry name" value="CTP_transf_1"/>
    <property type="match status" value="1"/>
</dbReference>